<feature type="transmembrane region" description="Helical" evidence="7">
    <location>
        <begin position="135"/>
        <end position="156"/>
    </location>
</feature>
<evidence type="ECO:0000256" key="3">
    <source>
        <dbReference type="ARBA" id="ARBA00012307"/>
    </source>
</evidence>
<comment type="catalytic activity">
    <reaction evidence="6">
        <text>a very-long-chain acyl-CoA + malonyl-CoA + H(+) = a very-long-chain 3-oxoacyl-CoA + CO2 + CoA</text>
        <dbReference type="Rhea" id="RHEA:32727"/>
        <dbReference type="ChEBI" id="CHEBI:15378"/>
        <dbReference type="ChEBI" id="CHEBI:16526"/>
        <dbReference type="ChEBI" id="CHEBI:57287"/>
        <dbReference type="ChEBI" id="CHEBI:57384"/>
        <dbReference type="ChEBI" id="CHEBI:90725"/>
        <dbReference type="ChEBI" id="CHEBI:90736"/>
        <dbReference type="EC" id="2.3.1.199"/>
    </reaction>
</comment>
<keyword evidence="7" id="KW-1133">Transmembrane helix</keyword>
<feature type="domain" description="Beta-ketoacyl-[acyl-carrier-protein] synthase III C-terminal" evidence="9">
    <location>
        <begin position="335"/>
        <end position="414"/>
    </location>
</feature>
<comment type="caution">
    <text evidence="10">The sequence shown here is derived from an EMBL/GenBank/DDBJ whole genome shotgun (WGS) entry which is preliminary data.</text>
</comment>
<evidence type="ECO:0000256" key="4">
    <source>
        <dbReference type="ARBA" id="ARBA00022679"/>
    </source>
</evidence>
<dbReference type="InterPro" id="IPR012392">
    <property type="entry name" value="3-ktacl-CoA_syn"/>
</dbReference>
<dbReference type="AlphaFoldDB" id="A0A9Q1KE44"/>
<evidence type="ECO:0000256" key="2">
    <source>
        <dbReference type="ARBA" id="ARBA00005531"/>
    </source>
</evidence>
<dbReference type="SUPFAM" id="SSF53901">
    <property type="entry name" value="Thiolase-like"/>
    <property type="match status" value="4"/>
</dbReference>
<evidence type="ECO:0000256" key="6">
    <source>
        <dbReference type="ARBA" id="ARBA00047375"/>
    </source>
</evidence>
<feature type="domain" description="FAE" evidence="8">
    <location>
        <begin position="582"/>
        <end position="867"/>
    </location>
</feature>
<comment type="similarity">
    <text evidence="2">Belongs to the thiolase-like superfamily. Chalcone/stilbene synthases family.</text>
</comment>
<dbReference type="CDD" id="cd00831">
    <property type="entry name" value="CHS_like"/>
    <property type="match status" value="2"/>
</dbReference>
<proteinExistence type="inferred from homology"/>
<dbReference type="InterPro" id="IPR016039">
    <property type="entry name" value="Thiolase-like"/>
</dbReference>
<keyword evidence="7" id="KW-0812">Transmembrane</keyword>
<dbReference type="GO" id="GO:0016020">
    <property type="term" value="C:membrane"/>
    <property type="evidence" value="ECO:0007669"/>
    <property type="project" value="InterPro"/>
</dbReference>
<feature type="transmembrane region" description="Helical" evidence="7">
    <location>
        <begin position="13"/>
        <end position="30"/>
    </location>
</feature>
<dbReference type="OrthoDB" id="329835at2759"/>
<evidence type="ECO:0000259" key="9">
    <source>
        <dbReference type="Pfam" id="PF08541"/>
    </source>
</evidence>
<evidence type="ECO:0000259" key="8">
    <source>
        <dbReference type="Pfam" id="PF08392"/>
    </source>
</evidence>
<dbReference type="Proteomes" id="UP001153076">
    <property type="component" value="Unassembled WGS sequence"/>
</dbReference>
<evidence type="ECO:0000256" key="7">
    <source>
        <dbReference type="SAM" id="Phobius"/>
    </source>
</evidence>
<comment type="pathway">
    <text evidence="1">Lipid metabolism; fatty acid biosynthesis.</text>
</comment>
<dbReference type="PANTHER" id="PTHR31561">
    <property type="entry name" value="3-KETOACYL-COA SYNTHASE"/>
    <property type="match status" value="1"/>
</dbReference>
<feature type="domain" description="Beta-ketoacyl-[acyl-carrier-protein] synthase III C-terminal" evidence="9">
    <location>
        <begin position="883"/>
        <end position="962"/>
    </location>
</feature>
<dbReference type="Pfam" id="PF08392">
    <property type="entry name" value="FAE1_CUT1_RppA"/>
    <property type="match status" value="2"/>
</dbReference>
<feature type="domain" description="FAE" evidence="8">
    <location>
        <begin position="33"/>
        <end position="319"/>
    </location>
</feature>
<keyword evidence="5" id="KW-0012">Acyltransferase</keyword>
<protein>
    <recommendedName>
        <fullName evidence="3">very-long-chain 3-oxoacyl-CoA synthase</fullName>
        <ecNumber evidence="3">2.3.1.199</ecNumber>
    </recommendedName>
</protein>
<sequence length="999" mass="112201">MCHSILSMLLHDILLTCIVLLFLILLKLFFKLRSSREVYFIDFTCFKPKKSQQVTREKAIELLECQMKDFKQEAIQFQRKTVMTCGIGDMTYAPESFLKDPPDFSLEGATKEAEAAIYGVVDELLAKTGVMAKHIGVLVVCGGLFNPVPSLTSVIVNKYKLRHDIKSFNLSGMGCCACLMAINLAKHLLQMHEDMYAMVVSTEVTGQNAYRGDDINKIIINCVFRVGGAAVLLSNRPLDQCSSKYQLVHTVQTNTISSDTSYRALFQEEDPQGFVGVTVGTGLLVEARNAIKAHIATLAKLVLPTSDKILLMSNYLIRKLPLAKSKPYTPDFRGAIDHFFPHVGGSPVINEVESNLKLDAEAPRMTLYRFGNLSSSTVWYELAYAEAKRRIKKGDRIWLMAYGSGFKCSSIILRAMRSVDQEKTNPWFDEIDDFPIQLNLEREEDPQGIASVTVTRSLLIEAKKAIAAHITPLGKQVLPTSDKILFALNDLPNQESPPAKLKPYTLDYISDRQSIISSHILGEMLQARRLYKKLAYNTITNNHLFLKMFTFVSFIHVNDLSFTCFIPLICLFLCKFIINLKSSHKVYLIDFACYKPKMSQQITRERTIESLRNHFKNFTQRTILYQRKLLMSCGIGDLTYVSEALLKDMPDLSMEGGRREAEATIYGAVDGILAKTKIKVEHIGVLVVCCSSFNPIPSLTTMIVNKYKLRPDIKSYNLSGMGCSAGIAAIDLAKHLLQVNENTYALVVTTEVISPNVYIGNDLRKVGINSVFRVGGSAILLSNRESDRQSSKYQLIHTVRTNTTRSDTSYRCVFQEEDSEGFVGVTVNQDLLVEAKTAITAHITTVAKLVLPTSDKILFALSFLLKKVHPAKLKPYTPDFRRAIDHLFPHVGASIVIDEVERNLKLDTEAPRMTLYRFGNLSSSTVWYELAYAEAKRRIKKGDCLWQIAFGSGFKCSSVIWQAAKNIDQEKINPWNDEIDDFPVQLSLGPLPSYFKETA</sequence>
<accession>A0A9Q1KE44</accession>
<reference evidence="10" key="1">
    <citation type="submission" date="2022-04" db="EMBL/GenBank/DDBJ databases">
        <title>Carnegiea gigantea Genome sequencing and assembly v2.</title>
        <authorList>
            <person name="Copetti D."/>
            <person name="Sanderson M.J."/>
            <person name="Burquez A."/>
            <person name="Wojciechowski M.F."/>
        </authorList>
    </citation>
    <scope>NUCLEOTIDE SEQUENCE</scope>
    <source>
        <strain evidence="10">SGP5-SGP5p</strain>
        <tissue evidence="10">Aerial part</tissue>
    </source>
</reference>
<keyword evidence="7" id="KW-0472">Membrane</keyword>
<dbReference type="Gene3D" id="3.40.47.10">
    <property type="match status" value="2"/>
</dbReference>
<dbReference type="GO" id="GO:0006633">
    <property type="term" value="P:fatty acid biosynthetic process"/>
    <property type="evidence" value="ECO:0007669"/>
    <property type="project" value="InterPro"/>
</dbReference>
<evidence type="ECO:0000256" key="5">
    <source>
        <dbReference type="ARBA" id="ARBA00023315"/>
    </source>
</evidence>
<evidence type="ECO:0000256" key="1">
    <source>
        <dbReference type="ARBA" id="ARBA00005194"/>
    </source>
</evidence>
<evidence type="ECO:0000313" key="11">
    <source>
        <dbReference type="Proteomes" id="UP001153076"/>
    </source>
</evidence>
<dbReference type="EC" id="2.3.1.199" evidence="3"/>
<dbReference type="GO" id="GO:0009922">
    <property type="term" value="F:fatty acid elongase activity"/>
    <property type="evidence" value="ECO:0007669"/>
    <property type="project" value="UniProtKB-EC"/>
</dbReference>
<dbReference type="EMBL" id="JAKOGI010000153">
    <property type="protein sequence ID" value="KAJ8441830.1"/>
    <property type="molecule type" value="Genomic_DNA"/>
</dbReference>
<organism evidence="10 11">
    <name type="scientific">Carnegiea gigantea</name>
    <dbReference type="NCBI Taxonomy" id="171969"/>
    <lineage>
        <taxon>Eukaryota</taxon>
        <taxon>Viridiplantae</taxon>
        <taxon>Streptophyta</taxon>
        <taxon>Embryophyta</taxon>
        <taxon>Tracheophyta</taxon>
        <taxon>Spermatophyta</taxon>
        <taxon>Magnoliopsida</taxon>
        <taxon>eudicotyledons</taxon>
        <taxon>Gunneridae</taxon>
        <taxon>Pentapetalae</taxon>
        <taxon>Caryophyllales</taxon>
        <taxon>Cactineae</taxon>
        <taxon>Cactaceae</taxon>
        <taxon>Cactoideae</taxon>
        <taxon>Echinocereeae</taxon>
        <taxon>Carnegiea</taxon>
    </lineage>
</organism>
<keyword evidence="11" id="KW-1185">Reference proteome</keyword>
<name>A0A9Q1KE44_9CARY</name>
<keyword evidence="4" id="KW-0808">Transferase</keyword>
<gene>
    <name evidence="10" type="ORF">Cgig2_021520</name>
</gene>
<evidence type="ECO:0000313" key="10">
    <source>
        <dbReference type="EMBL" id="KAJ8441830.1"/>
    </source>
</evidence>
<dbReference type="InterPro" id="IPR013601">
    <property type="entry name" value="FAE1_typ3_polyketide_synth"/>
</dbReference>
<dbReference type="Pfam" id="PF08541">
    <property type="entry name" value="ACP_syn_III_C"/>
    <property type="match status" value="2"/>
</dbReference>
<dbReference type="InterPro" id="IPR013747">
    <property type="entry name" value="ACP_syn_III_C"/>
</dbReference>